<dbReference type="Proteomes" id="UP000805704">
    <property type="component" value="Chromosome 20"/>
</dbReference>
<organism evidence="1 2">
    <name type="scientific">Nibea albiflora</name>
    <name type="common">Yellow drum</name>
    <name type="synonym">Corvina albiflora</name>
    <dbReference type="NCBI Taxonomy" id="240163"/>
    <lineage>
        <taxon>Eukaryota</taxon>
        <taxon>Metazoa</taxon>
        <taxon>Chordata</taxon>
        <taxon>Craniata</taxon>
        <taxon>Vertebrata</taxon>
        <taxon>Euteleostomi</taxon>
        <taxon>Actinopterygii</taxon>
        <taxon>Neopterygii</taxon>
        <taxon>Teleostei</taxon>
        <taxon>Neoteleostei</taxon>
        <taxon>Acanthomorphata</taxon>
        <taxon>Eupercaria</taxon>
        <taxon>Sciaenidae</taxon>
        <taxon>Nibea</taxon>
    </lineage>
</organism>
<name>A0ACB7EZ10_NIBAL</name>
<proteinExistence type="predicted"/>
<protein>
    <submittedName>
        <fullName evidence="1">Uncharacterized protein</fullName>
    </submittedName>
</protein>
<evidence type="ECO:0000313" key="2">
    <source>
        <dbReference type="Proteomes" id="UP000805704"/>
    </source>
</evidence>
<reference evidence="1" key="1">
    <citation type="submission" date="2020-04" db="EMBL/GenBank/DDBJ databases">
        <title>A chromosome-scale assembly and high-density genetic map of the yellow drum (Nibea albiflora) genome.</title>
        <authorList>
            <person name="Xu D."/>
            <person name="Zhang W."/>
            <person name="Chen R."/>
            <person name="Tan P."/>
            <person name="Wang L."/>
            <person name="Song H."/>
            <person name="Tian L."/>
            <person name="Zhu Q."/>
            <person name="Wang B."/>
        </authorList>
    </citation>
    <scope>NUCLEOTIDE SEQUENCE</scope>
    <source>
        <strain evidence="1">ZJHYS-2018</strain>
    </source>
</reference>
<comment type="caution">
    <text evidence="1">The sequence shown here is derived from an EMBL/GenBank/DDBJ whole genome shotgun (WGS) entry which is preliminary data.</text>
</comment>
<sequence length="135" mass="15124">MERLFWFSLLLTHLPVTESTENADSCLSQPDMVIVQTGQSAVLSCTVSPRCAAKNLDYEWLSFKESTCIRIDLQQNHLKYRLEGKSLRILSPQANDSGMYYCAAVPPQDRTPAQGTQHVGLGTTLVVRGERENCF</sequence>
<gene>
    <name evidence="1" type="ORF">GBF38_023073</name>
</gene>
<dbReference type="EMBL" id="CM024808">
    <property type="protein sequence ID" value="KAG8006978.1"/>
    <property type="molecule type" value="Genomic_DNA"/>
</dbReference>
<evidence type="ECO:0000313" key="1">
    <source>
        <dbReference type="EMBL" id="KAG8006978.1"/>
    </source>
</evidence>
<keyword evidence="2" id="KW-1185">Reference proteome</keyword>
<accession>A0ACB7EZ10</accession>